<dbReference type="RefSeq" id="WP_005822574.1">
    <property type="nucleotide sequence ID" value="NZ_ACQL01000055.1"/>
</dbReference>
<dbReference type="AlphaFoldDB" id="C5RZH1"/>
<dbReference type="Proteomes" id="UP000005532">
    <property type="component" value="Unassembled WGS sequence"/>
</dbReference>
<accession>C5RZH1</accession>
<evidence type="ECO:0000313" key="1">
    <source>
        <dbReference type="EMBL" id="EER47826.1"/>
    </source>
</evidence>
<comment type="caution">
    <text evidence="1">The sequence shown here is derived from an EMBL/GenBank/DDBJ whole genome shotgun (WGS) entry which is preliminary data.</text>
</comment>
<sequence>MSKKVIKKYCFFILFFLSGVYVVWVGFSSDFCLSGNKFSTSEIYNKAKYIYILKEIEKSNHMINKFTRCKDYKCGVFYLKGNDLLSHVDSFDDMYYVFLKLNDMKLSKDYISKENVSEIYVRDYNGMGVIYIFNGIFPWNDSYLLDKVIDLEEEGYYMNIIMKHIDSKGYVYNETPLNSFYQKIDSCGNPSYFF</sequence>
<name>C5RZH1_9PAST</name>
<organism evidence="1 2">
    <name type="scientific">Actinobacillus minor NM305</name>
    <dbReference type="NCBI Taxonomy" id="637911"/>
    <lineage>
        <taxon>Bacteria</taxon>
        <taxon>Pseudomonadati</taxon>
        <taxon>Pseudomonadota</taxon>
        <taxon>Gammaproteobacteria</taxon>
        <taxon>Pasteurellales</taxon>
        <taxon>Pasteurellaceae</taxon>
        <taxon>Actinobacillus</taxon>
    </lineage>
</organism>
<protein>
    <submittedName>
        <fullName evidence="1">Uncharacterized protein</fullName>
    </submittedName>
</protein>
<proteinExistence type="predicted"/>
<reference evidence="1 2" key="1">
    <citation type="journal article" date="2010" name="Vet. Microbiol.">
        <title>Production of haemolysins by strains of the Actinobacillus minor/porcitonsillarum complex.</title>
        <authorList>
            <person name="Arya G."/>
            <person name="Niven D.F."/>
        </authorList>
    </citation>
    <scope>NUCLEOTIDE SEQUENCE [LARGE SCALE GENOMIC DNA]</scope>
    <source>
        <strain evidence="1 2">NM305</strain>
    </source>
</reference>
<dbReference type="EMBL" id="ACQL01000055">
    <property type="protein sequence ID" value="EER47826.1"/>
    <property type="molecule type" value="Genomic_DNA"/>
</dbReference>
<gene>
    <name evidence="1" type="ORF">AM305_05319</name>
</gene>
<evidence type="ECO:0000313" key="2">
    <source>
        <dbReference type="Proteomes" id="UP000005532"/>
    </source>
</evidence>